<sequence>MDGKRLKELRRRKGFTLDTLSERTGISKSYLSLIERDIQSNPSLDILHKLAKTFDVQVEELVKLGEEDTPATGLASPDLTVKATFKVEIELPVGQMNSMKLEKIQEFIELLKK</sequence>
<evidence type="ECO:0000259" key="2">
    <source>
        <dbReference type="PROSITE" id="PS50943"/>
    </source>
</evidence>
<protein>
    <submittedName>
        <fullName evidence="3">Helix-turn-helix transcriptional regulator</fullName>
    </submittedName>
</protein>
<feature type="domain" description="HTH cro/C1-type" evidence="2">
    <location>
        <begin position="6"/>
        <end position="61"/>
    </location>
</feature>
<dbReference type="RefSeq" id="WP_221874486.1">
    <property type="nucleotide sequence ID" value="NZ_JACWFH010000021.1"/>
</dbReference>
<evidence type="ECO:0000313" key="4">
    <source>
        <dbReference type="Proteomes" id="UP000769780"/>
    </source>
</evidence>
<dbReference type="SUPFAM" id="SSF47413">
    <property type="entry name" value="lambda repressor-like DNA-binding domains"/>
    <property type="match status" value="1"/>
</dbReference>
<dbReference type="CDD" id="cd00093">
    <property type="entry name" value="HTH_XRE"/>
    <property type="match status" value="1"/>
</dbReference>
<dbReference type="PANTHER" id="PTHR46797:SF1">
    <property type="entry name" value="METHYLPHOSPHONATE SYNTHASE"/>
    <property type="match status" value="1"/>
</dbReference>
<dbReference type="Pfam" id="PF01381">
    <property type="entry name" value="HTH_3"/>
    <property type="match status" value="1"/>
</dbReference>
<keyword evidence="4" id="KW-1185">Reference proteome</keyword>
<evidence type="ECO:0000313" key="3">
    <source>
        <dbReference type="EMBL" id="MBY0098267.1"/>
    </source>
</evidence>
<dbReference type="InterPro" id="IPR050807">
    <property type="entry name" value="TransReg_Diox_bact_type"/>
</dbReference>
<evidence type="ECO:0000256" key="1">
    <source>
        <dbReference type="ARBA" id="ARBA00023125"/>
    </source>
</evidence>
<dbReference type="Gene3D" id="1.10.260.40">
    <property type="entry name" value="lambda repressor-like DNA-binding domains"/>
    <property type="match status" value="1"/>
</dbReference>
<keyword evidence="1" id="KW-0238">DNA-binding</keyword>
<dbReference type="InterPro" id="IPR010982">
    <property type="entry name" value="Lambda_DNA-bd_dom_sf"/>
</dbReference>
<reference evidence="3 4" key="1">
    <citation type="submission" date="2020-07" db="EMBL/GenBank/DDBJ databases">
        <title>Fungal Genomes of the International Space Station.</title>
        <authorList>
            <person name="Seuylemezian A."/>
            <person name="Singh N.K."/>
            <person name="Wood J."/>
            <person name="Venkateswaran K."/>
        </authorList>
    </citation>
    <scope>NUCLEOTIDE SEQUENCE [LARGE SCALE GENOMIC DNA]</scope>
    <source>
        <strain evidence="3 4">PL-B2</strain>
    </source>
</reference>
<name>A0ABS7K7L7_9BACI</name>
<comment type="caution">
    <text evidence="3">The sequence shown here is derived from an EMBL/GenBank/DDBJ whole genome shotgun (WGS) entry which is preliminary data.</text>
</comment>
<dbReference type="SMART" id="SM00530">
    <property type="entry name" value="HTH_XRE"/>
    <property type="match status" value="1"/>
</dbReference>
<gene>
    <name evidence="3" type="ORF">H0185_15825</name>
</gene>
<organism evidence="3 4">
    <name type="scientific">Mesobacillus maritimus</name>
    <dbReference type="NCBI Taxonomy" id="1643336"/>
    <lineage>
        <taxon>Bacteria</taxon>
        <taxon>Bacillati</taxon>
        <taxon>Bacillota</taxon>
        <taxon>Bacilli</taxon>
        <taxon>Bacillales</taxon>
        <taxon>Bacillaceae</taxon>
        <taxon>Mesobacillus</taxon>
    </lineage>
</organism>
<dbReference type="EMBL" id="JACWFH010000021">
    <property type="protein sequence ID" value="MBY0098267.1"/>
    <property type="molecule type" value="Genomic_DNA"/>
</dbReference>
<dbReference type="Proteomes" id="UP000769780">
    <property type="component" value="Unassembled WGS sequence"/>
</dbReference>
<dbReference type="InterPro" id="IPR001387">
    <property type="entry name" value="Cro/C1-type_HTH"/>
</dbReference>
<proteinExistence type="predicted"/>
<accession>A0ABS7K7L7</accession>
<dbReference type="PROSITE" id="PS50943">
    <property type="entry name" value="HTH_CROC1"/>
    <property type="match status" value="1"/>
</dbReference>
<dbReference type="PANTHER" id="PTHR46797">
    <property type="entry name" value="HTH-TYPE TRANSCRIPTIONAL REGULATOR"/>
    <property type="match status" value="1"/>
</dbReference>